<feature type="compositionally biased region" description="Basic and acidic residues" evidence="1">
    <location>
        <begin position="43"/>
        <end position="66"/>
    </location>
</feature>
<proteinExistence type="predicted"/>
<feature type="compositionally biased region" description="Low complexity" evidence="1">
    <location>
        <begin position="156"/>
        <end position="171"/>
    </location>
</feature>
<feature type="compositionally biased region" description="Basic and acidic residues" evidence="1">
    <location>
        <begin position="246"/>
        <end position="261"/>
    </location>
</feature>
<feature type="region of interest" description="Disordered" evidence="1">
    <location>
        <begin position="216"/>
        <end position="430"/>
    </location>
</feature>
<feature type="region of interest" description="Disordered" evidence="1">
    <location>
        <begin position="1"/>
        <end position="66"/>
    </location>
</feature>
<name>A0A067NSQ6_PLEO1</name>
<dbReference type="PRINTS" id="PR01217">
    <property type="entry name" value="PRICHEXTENSN"/>
</dbReference>
<evidence type="ECO:0000313" key="2">
    <source>
        <dbReference type="EMBL" id="KDQ30040.1"/>
    </source>
</evidence>
<dbReference type="InParanoid" id="A0A067NSQ6"/>
<feature type="compositionally biased region" description="Low complexity" evidence="1">
    <location>
        <begin position="1"/>
        <end position="16"/>
    </location>
</feature>
<evidence type="ECO:0000256" key="1">
    <source>
        <dbReference type="SAM" id="MobiDB-lite"/>
    </source>
</evidence>
<dbReference type="AlphaFoldDB" id="A0A067NSQ6"/>
<gene>
    <name evidence="2" type="ORF">PLEOSDRAFT_154749</name>
</gene>
<protein>
    <submittedName>
        <fullName evidence="2">Uncharacterized protein</fullName>
    </submittedName>
</protein>
<feature type="compositionally biased region" description="Low complexity" evidence="1">
    <location>
        <begin position="292"/>
        <end position="337"/>
    </location>
</feature>
<feature type="region of interest" description="Disordered" evidence="1">
    <location>
        <begin position="92"/>
        <end position="177"/>
    </location>
</feature>
<dbReference type="Proteomes" id="UP000027073">
    <property type="component" value="Unassembled WGS sequence"/>
</dbReference>
<dbReference type="OrthoDB" id="3232670at2759"/>
<dbReference type="STRING" id="1137138.A0A067NSQ6"/>
<reference evidence="3" key="1">
    <citation type="journal article" date="2014" name="Proc. Natl. Acad. Sci. U.S.A.">
        <title>Extensive sampling of basidiomycete genomes demonstrates inadequacy of the white-rot/brown-rot paradigm for wood decay fungi.</title>
        <authorList>
            <person name="Riley R."/>
            <person name="Salamov A.A."/>
            <person name="Brown D.W."/>
            <person name="Nagy L.G."/>
            <person name="Floudas D."/>
            <person name="Held B.W."/>
            <person name="Levasseur A."/>
            <person name="Lombard V."/>
            <person name="Morin E."/>
            <person name="Otillar R."/>
            <person name="Lindquist E.A."/>
            <person name="Sun H."/>
            <person name="LaButti K.M."/>
            <person name="Schmutz J."/>
            <person name="Jabbour D."/>
            <person name="Luo H."/>
            <person name="Baker S.E."/>
            <person name="Pisabarro A.G."/>
            <person name="Walton J.D."/>
            <person name="Blanchette R.A."/>
            <person name="Henrissat B."/>
            <person name="Martin F."/>
            <person name="Cullen D."/>
            <person name="Hibbett D.S."/>
            <person name="Grigoriev I.V."/>
        </authorList>
    </citation>
    <scope>NUCLEOTIDE SEQUENCE [LARGE SCALE GENOMIC DNA]</scope>
    <source>
        <strain evidence="3">PC15</strain>
    </source>
</reference>
<dbReference type="HOGENOM" id="CLU_473349_0_0_1"/>
<organism evidence="2 3">
    <name type="scientific">Pleurotus ostreatus (strain PC15)</name>
    <name type="common">Oyster mushroom</name>
    <dbReference type="NCBI Taxonomy" id="1137138"/>
    <lineage>
        <taxon>Eukaryota</taxon>
        <taxon>Fungi</taxon>
        <taxon>Dikarya</taxon>
        <taxon>Basidiomycota</taxon>
        <taxon>Agaricomycotina</taxon>
        <taxon>Agaricomycetes</taxon>
        <taxon>Agaricomycetidae</taxon>
        <taxon>Agaricales</taxon>
        <taxon>Pleurotineae</taxon>
        <taxon>Pleurotaceae</taxon>
        <taxon>Pleurotus</taxon>
    </lineage>
</organism>
<feature type="compositionally biased region" description="Polar residues" evidence="1">
    <location>
        <begin position="143"/>
        <end position="154"/>
    </location>
</feature>
<sequence>MSSIASSASIKSGAFSTRSRRPPSPPSMYQCDFMQPKAPKPLPKIEKKVKTPKEKPEPIVKAKKADSPARGFATIWGVKGKRKVAKDVAPVLSTPPTFSTTSLPVLPPVQPSSSLSPTSHGLAEKPLPVPTVIASPPRPKPSTPSLGVSPQPTIIPSVASSPPSVPQKPVVLTPPSPDFRVLSDSDICARRIDKLTRTLGEQPPLDLVFPPFKRTYSANNQFPPPPEHMEPLFVGPLSSSQVPSNKPKDTDKLRIKTDLLRKNSLSVLSLPSTAMNKKVRRPSTATPPSPSSPSSFAPSSARPSTANPYSPSYSPTSTFFSARRPSTASASSSTFSRDPYTPHSPTHLSRDRVPFASHESLSSATTASSSSCYSVDTLNSSSHSGTMVGVHTGDDDHHIQGHPQSSPPLPSYMTVIVPEKTPRPPPLQTLFLRDEPKSAQEAELAEYEVGFAEYRPSPSPVEEDAPKLRTFTRAPAPTATARPSRRQPVVKAYVPSSRSRPSTAPASPLRSIRPSDMRPSTPFIDALVPMDEEAETQAPPVKLIRPSSRRERRQGWSGEWNRDDMQDVIKKLRNLK</sequence>
<feature type="compositionally biased region" description="Low complexity" evidence="1">
    <location>
        <begin position="495"/>
        <end position="511"/>
    </location>
</feature>
<dbReference type="EMBL" id="KL198006">
    <property type="protein sequence ID" value="KDQ30040.1"/>
    <property type="molecule type" value="Genomic_DNA"/>
</dbReference>
<feature type="compositionally biased region" description="Low complexity" evidence="1">
    <location>
        <begin position="356"/>
        <end position="377"/>
    </location>
</feature>
<accession>A0A067NSQ6</accession>
<feature type="region of interest" description="Disordered" evidence="1">
    <location>
        <begin position="454"/>
        <end position="564"/>
    </location>
</feature>
<feature type="compositionally biased region" description="Low complexity" evidence="1">
    <location>
        <begin position="469"/>
        <end position="482"/>
    </location>
</feature>
<feature type="compositionally biased region" description="Low complexity" evidence="1">
    <location>
        <begin position="92"/>
        <end position="104"/>
    </location>
</feature>
<dbReference type="VEuPathDB" id="FungiDB:PLEOSDRAFT_154749"/>
<evidence type="ECO:0000313" key="3">
    <source>
        <dbReference type="Proteomes" id="UP000027073"/>
    </source>
</evidence>
<feature type="compositionally biased region" description="Polar residues" evidence="1">
    <location>
        <begin position="263"/>
        <end position="275"/>
    </location>
</feature>